<sequence length="317" mass="35015">MSSLERQVAAGLSALAGLSVASGMTIRRRGRGERARRHPVHRRADGTLVEFSARVPDDAGYVVLFESGLGMPHEYWDWVCAELPGDAGYFRYNRPGYGLSTPRYEFGLHEHFDLVDELRDTHIGELPVVLAGHSLGGYLAAAYAAFHRGTDLGIRRLVLVDATNIRQVHRAAGTTTDRWARQTMVMERIYALTGLNALSPASNRRRTYPDEVNRSHRAFLSEYRSWATAHREYRASQDFPELGEVGVPVDVVTVSNGLASSAAHRAAQAELLELSAVSEHHFVQGAEHESVLAAREYAAEVARVIARSGAEEVRDAR</sequence>
<dbReference type="EMBL" id="BAAANN010000046">
    <property type="protein sequence ID" value="GAA1987426.1"/>
    <property type="molecule type" value="Genomic_DNA"/>
</dbReference>
<dbReference type="Proteomes" id="UP001501116">
    <property type="component" value="Unassembled WGS sequence"/>
</dbReference>
<dbReference type="Pfam" id="PF12697">
    <property type="entry name" value="Abhydrolase_6"/>
    <property type="match status" value="1"/>
</dbReference>
<accession>A0ABN2SJA4</accession>
<dbReference type="PANTHER" id="PTHR42886">
    <property type="entry name" value="RE40534P-RELATED"/>
    <property type="match status" value="1"/>
</dbReference>
<proteinExistence type="predicted"/>
<dbReference type="RefSeq" id="WP_344430230.1">
    <property type="nucleotide sequence ID" value="NZ_BAAANN010000046.1"/>
</dbReference>
<comment type="caution">
    <text evidence="2">The sequence shown here is derived from an EMBL/GenBank/DDBJ whole genome shotgun (WGS) entry which is preliminary data.</text>
</comment>
<dbReference type="Gene3D" id="3.40.50.1820">
    <property type="entry name" value="alpha/beta hydrolase"/>
    <property type="match status" value="1"/>
</dbReference>
<dbReference type="InterPro" id="IPR029058">
    <property type="entry name" value="AB_hydrolase_fold"/>
</dbReference>
<dbReference type="InterPro" id="IPR000073">
    <property type="entry name" value="AB_hydrolase_1"/>
</dbReference>
<feature type="domain" description="AB hydrolase-1" evidence="1">
    <location>
        <begin position="64"/>
        <end position="302"/>
    </location>
</feature>
<name>A0ABN2SJA4_9PSEU</name>
<evidence type="ECO:0000313" key="3">
    <source>
        <dbReference type="Proteomes" id="UP001501116"/>
    </source>
</evidence>
<reference evidence="2 3" key="1">
    <citation type="journal article" date="2019" name="Int. J. Syst. Evol. Microbiol.">
        <title>The Global Catalogue of Microorganisms (GCM) 10K type strain sequencing project: providing services to taxonomists for standard genome sequencing and annotation.</title>
        <authorList>
            <consortium name="The Broad Institute Genomics Platform"/>
            <consortium name="The Broad Institute Genome Sequencing Center for Infectious Disease"/>
            <person name="Wu L."/>
            <person name="Ma J."/>
        </authorList>
    </citation>
    <scope>NUCLEOTIDE SEQUENCE [LARGE SCALE GENOMIC DNA]</scope>
    <source>
        <strain evidence="2 3">JCM 14545</strain>
    </source>
</reference>
<evidence type="ECO:0000259" key="1">
    <source>
        <dbReference type="Pfam" id="PF12697"/>
    </source>
</evidence>
<dbReference type="PANTHER" id="PTHR42886:SF29">
    <property type="entry name" value="PUMMELIG, ISOFORM A"/>
    <property type="match status" value="1"/>
</dbReference>
<keyword evidence="3" id="KW-1185">Reference proteome</keyword>
<gene>
    <name evidence="2" type="ORF">GCM10009754_76870</name>
</gene>
<evidence type="ECO:0000313" key="2">
    <source>
        <dbReference type="EMBL" id="GAA1987426.1"/>
    </source>
</evidence>
<dbReference type="SUPFAM" id="SSF53474">
    <property type="entry name" value="alpha/beta-Hydrolases"/>
    <property type="match status" value="1"/>
</dbReference>
<protein>
    <recommendedName>
        <fullName evidence="1">AB hydrolase-1 domain-containing protein</fullName>
    </recommendedName>
</protein>
<organism evidence="2 3">
    <name type="scientific">Amycolatopsis minnesotensis</name>
    <dbReference type="NCBI Taxonomy" id="337894"/>
    <lineage>
        <taxon>Bacteria</taxon>
        <taxon>Bacillati</taxon>
        <taxon>Actinomycetota</taxon>
        <taxon>Actinomycetes</taxon>
        <taxon>Pseudonocardiales</taxon>
        <taxon>Pseudonocardiaceae</taxon>
        <taxon>Amycolatopsis</taxon>
    </lineage>
</organism>